<dbReference type="Proteomes" id="UP000070427">
    <property type="component" value="Unassembled WGS sequence"/>
</dbReference>
<dbReference type="InterPro" id="IPR011335">
    <property type="entry name" value="Restrct_endonuc-II-like"/>
</dbReference>
<dbReference type="AlphaFoldDB" id="A0A140LCP4"/>
<dbReference type="InParanoid" id="A0A140LCP4"/>
<gene>
    <name evidence="3" type="ORF">AN618_03850</name>
</gene>
<comment type="caution">
    <text evidence="3">The sequence shown here is derived from an EMBL/GenBank/DDBJ whole genome shotgun (WGS) entry which is preliminary data.</text>
</comment>
<dbReference type="GO" id="GO:0003676">
    <property type="term" value="F:nucleic acid binding"/>
    <property type="evidence" value="ECO:0007669"/>
    <property type="project" value="InterPro"/>
</dbReference>
<dbReference type="Gene3D" id="3.40.50.300">
    <property type="entry name" value="P-loop containing nucleotide triphosphate hydrolases"/>
    <property type="match status" value="1"/>
</dbReference>
<dbReference type="PATRIC" id="fig|520764.3.peg.409"/>
<evidence type="ECO:0000313" key="4">
    <source>
        <dbReference type="Proteomes" id="UP000070427"/>
    </source>
</evidence>
<dbReference type="InterPro" id="IPR027417">
    <property type="entry name" value="P-loop_NTPase"/>
</dbReference>
<keyword evidence="4" id="KW-1185">Reference proteome</keyword>
<dbReference type="Pfam" id="PF01637">
    <property type="entry name" value="ATPase_2"/>
    <property type="match status" value="1"/>
</dbReference>
<dbReference type="GO" id="GO:0005524">
    <property type="term" value="F:ATP binding"/>
    <property type="evidence" value="ECO:0007669"/>
    <property type="project" value="InterPro"/>
</dbReference>
<dbReference type="SUPFAM" id="SSF52980">
    <property type="entry name" value="Restriction endonuclease-like"/>
    <property type="match status" value="1"/>
</dbReference>
<protein>
    <recommendedName>
        <fullName evidence="5">ATPase domain-containing protein</fullName>
    </recommendedName>
</protein>
<evidence type="ECO:0000313" key="3">
    <source>
        <dbReference type="EMBL" id="KXG78319.1"/>
    </source>
</evidence>
<evidence type="ECO:0000259" key="1">
    <source>
        <dbReference type="Pfam" id="PF01637"/>
    </source>
</evidence>
<dbReference type="SUPFAM" id="SSF52540">
    <property type="entry name" value="P-loop containing nucleoside triphosphate hydrolases"/>
    <property type="match status" value="1"/>
</dbReference>
<dbReference type="Pfam" id="PF03008">
    <property type="entry name" value="DUF234"/>
    <property type="match status" value="1"/>
</dbReference>
<evidence type="ECO:0000259" key="2">
    <source>
        <dbReference type="Pfam" id="PF03008"/>
    </source>
</evidence>
<dbReference type="InterPro" id="IPR004256">
    <property type="entry name" value="DUF234"/>
</dbReference>
<dbReference type="Gene3D" id="3.40.1350.10">
    <property type="match status" value="1"/>
</dbReference>
<dbReference type="RefSeq" id="WP_066351407.1">
    <property type="nucleotide sequence ID" value="NZ_LOED01000003.1"/>
</dbReference>
<dbReference type="InterPro" id="IPR011579">
    <property type="entry name" value="ATPase_dom"/>
</dbReference>
<organism evidence="3 4">
    <name type="scientific">Fervidicola ferrireducens</name>
    <dbReference type="NCBI Taxonomy" id="520764"/>
    <lineage>
        <taxon>Bacteria</taxon>
        <taxon>Bacillati</taxon>
        <taxon>Bacillota</taxon>
        <taxon>Clostridia</taxon>
        <taxon>Thermosediminibacterales</taxon>
        <taxon>Thermosediminibacteraceae</taxon>
        <taxon>Fervidicola</taxon>
    </lineage>
</organism>
<sequence length="471" mass="54882">MFVGREYELGTLNKLYAEDRFHFVVIYGRRRVGKTTLLMEFCKDKPSIFFVAEEYNDKIALESFSDKILSYFGLGGLVSRFESWEKAFLFLAKQAKDKRLVVVIDEFPYIVNSNKSIPSLLQNLIDHHLKDTKLFLIVCGSSVSFIEKEVLSYKSPLYGRRTAQLVVEPFNFFDARKFFPDYDFENQVVAYGVLGGVPQYLANFDGSKGVYENIKTKILDKASYLYEEPKLLLRQEVREPALYNSIIEAIAGGSSKLNEISTKVGVETDKCSKYISTLIDLKIVEKITPVDLRERSRKSIYKIKDNFFRFWYRFVFSNKALIEQGLIDEVLENKIKPFMNEFIGEVYEEICIDYLKILNKNKKLPFIFEKIGKWWGNNPYKKREEEIDIVALRKNSAIFGECKWQNRKVDITVLNDLIEKSALFDCDDKYYVLFSKSGFADDVINFAKHNNNVLLIQQFDETEAIDRDNDK</sequence>
<evidence type="ECO:0008006" key="5">
    <source>
        <dbReference type="Google" id="ProtNLM"/>
    </source>
</evidence>
<accession>A0A140LCP4</accession>
<dbReference type="STRING" id="520764.AN618_03850"/>
<reference evidence="3 4" key="1">
    <citation type="submission" date="2015-12" db="EMBL/GenBank/DDBJ databases">
        <title>Draft genome sequnece of Fervidicola ferrireducens strain Y170.</title>
        <authorList>
            <person name="Patel B.K."/>
        </authorList>
    </citation>
    <scope>NUCLEOTIDE SEQUENCE [LARGE SCALE GENOMIC DNA]</scope>
    <source>
        <strain evidence="3 4">Y170</strain>
    </source>
</reference>
<dbReference type="InterPro" id="IPR011856">
    <property type="entry name" value="tRNA_endonuc-like_dom_sf"/>
</dbReference>
<dbReference type="OrthoDB" id="9813134at2"/>
<name>A0A140LCP4_9FIRM</name>
<dbReference type="EMBL" id="LOED01000003">
    <property type="protein sequence ID" value="KXG78319.1"/>
    <property type="molecule type" value="Genomic_DNA"/>
</dbReference>
<feature type="domain" description="DUF234" evidence="2">
    <location>
        <begin position="311"/>
        <end position="408"/>
    </location>
</feature>
<proteinExistence type="predicted"/>
<dbReference type="PANTHER" id="PTHR34704:SF1">
    <property type="entry name" value="ATPASE"/>
    <property type="match status" value="1"/>
</dbReference>
<dbReference type="PANTHER" id="PTHR34704">
    <property type="entry name" value="ATPASE"/>
    <property type="match status" value="1"/>
</dbReference>
<feature type="domain" description="ATPase" evidence="1">
    <location>
        <begin position="2"/>
        <end position="203"/>
    </location>
</feature>